<dbReference type="GO" id="GO:0000160">
    <property type="term" value="P:phosphorelay signal transduction system"/>
    <property type="evidence" value="ECO:0007669"/>
    <property type="project" value="InterPro"/>
</dbReference>
<feature type="modified residue" description="4-aspartylphosphate" evidence="3">
    <location>
        <position position="56"/>
    </location>
</feature>
<dbReference type="SUPFAM" id="SSF52172">
    <property type="entry name" value="CheY-like"/>
    <property type="match status" value="1"/>
</dbReference>
<keyword evidence="7" id="KW-1185">Reference proteome</keyword>
<dbReference type="GO" id="GO:0003677">
    <property type="term" value="F:DNA binding"/>
    <property type="evidence" value="ECO:0007669"/>
    <property type="project" value="UniProtKB-KW"/>
</dbReference>
<dbReference type="EMBL" id="QWET01000005">
    <property type="protein sequence ID" value="RIH65754.1"/>
    <property type="molecule type" value="Genomic_DNA"/>
</dbReference>
<evidence type="ECO:0000259" key="4">
    <source>
        <dbReference type="PROSITE" id="PS50043"/>
    </source>
</evidence>
<dbReference type="CDD" id="cd17535">
    <property type="entry name" value="REC_NarL-like"/>
    <property type="match status" value="1"/>
</dbReference>
<dbReference type="InterPro" id="IPR011006">
    <property type="entry name" value="CheY-like_superfamily"/>
</dbReference>
<dbReference type="InterPro" id="IPR001789">
    <property type="entry name" value="Sig_transdc_resp-reg_receiver"/>
</dbReference>
<dbReference type="PRINTS" id="PR00038">
    <property type="entry name" value="HTHLUXR"/>
</dbReference>
<dbReference type="PROSITE" id="PS50043">
    <property type="entry name" value="HTH_LUXR_2"/>
    <property type="match status" value="1"/>
</dbReference>
<evidence type="ECO:0000256" key="1">
    <source>
        <dbReference type="ARBA" id="ARBA00022553"/>
    </source>
</evidence>
<dbReference type="PROSITE" id="PS50110">
    <property type="entry name" value="RESPONSE_REGULATORY"/>
    <property type="match status" value="1"/>
</dbReference>
<dbReference type="Pfam" id="PF00072">
    <property type="entry name" value="Response_reg"/>
    <property type="match status" value="1"/>
</dbReference>
<keyword evidence="1 3" id="KW-0597">Phosphoprotein</keyword>
<name>A0A399D1J7_9BACT</name>
<sequence>MRKLKICLVDDHSLFREGLHFLLSNLDFIDEIYEAENGEQFISTLKQQPVDIVLLDIEMPLMNGIDAAKQALKMWPDIKIIALSMYSDENYYSSMIDAGAYGFLLKNSNFSEVRKAILDVWEGKNYFSTEIMQSILLRLNRKTQGEPFDDLTEREIEILYHICKGLSNAEIADILSISKRTVDKHRENLLQKTQSKNTANLVIFAIKHGYFSI</sequence>
<protein>
    <submittedName>
        <fullName evidence="6">DNA-binding response regulator</fullName>
    </submittedName>
</protein>
<dbReference type="Gene3D" id="3.40.50.2300">
    <property type="match status" value="1"/>
</dbReference>
<evidence type="ECO:0000313" key="7">
    <source>
        <dbReference type="Proteomes" id="UP000266441"/>
    </source>
</evidence>
<gene>
    <name evidence="6" type="ORF">D1164_08845</name>
</gene>
<dbReference type="PROSITE" id="PS00622">
    <property type="entry name" value="HTH_LUXR_1"/>
    <property type="match status" value="1"/>
</dbReference>
<dbReference type="InterPro" id="IPR000792">
    <property type="entry name" value="Tscrpt_reg_LuxR_C"/>
</dbReference>
<dbReference type="SUPFAM" id="SSF46894">
    <property type="entry name" value="C-terminal effector domain of the bipartite response regulators"/>
    <property type="match status" value="1"/>
</dbReference>
<dbReference type="InterPro" id="IPR039420">
    <property type="entry name" value="WalR-like"/>
</dbReference>
<dbReference type="InterPro" id="IPR016032">
    <property type="entry name" value="Sig_transdc_resp-reg_C-effctor"/>
</dbReference>
<accession>A0A399D1J7</accession>
<dbReference type="PANTHER" id="PTHR43214">
    <property type="entry name" value="TWO-COMPONENT RESPONSE REGULATOR"/>
    <property type="match status" value="1"/>
</dbReference>
<feature type="domain" description="HTH luxR-type" evidence="4">
    <location>
        <begin position="144"/>
        <end position="209"/>
    </location>
</feature>
<proteinExistence type="predicted"/>
<evidence type="ECO:0000256" key="2">
    <source>
        <dbReference type="ARBA" id="ARBA00023125"/>
    </source>
</evidence>
<dbReference type="RefSeq" id="WP_119349596.1">
    <property type="nucleotide sequence ID" value="NZ_JBFHKJ010000512.1"/>
</dbReference>
<dbReference type="Proteomes" id="UP000266441">
    <property type="component" value="Unassembled WGS sequence"/>
</dbReference>
<evidence type="ECO:0000313" key="6">
    <source>
        <dbReference type="EMBL" id="RIH65754.1"/>
    </source>
</evidence>
<dbReference type="InterPro" id="IPR058245">
    <property type="entry name" value="NreC/VraR/RcsB-like_REC"/>
</dbReference>
<comment type="caution">
    <text evidence="6">The sequence shown here is derived from an EMBL/GenBank/DDBJ whole genome shotgun (WGS) entry which is preliminary data.</text>
</comment>
<dbReference type="GO" id="GO:0006355">
    <property type="term" value="P:regulation of DNA-templated transcription"/>
    <property type="evidence" value="ECO:0007669"/>
    <property type="project" value="InterPro"/>
</dbReference>
<reference evidence="6 7" key="1">
    <citation type="journal article" date="2015" name="Int. J. Syst. Evol. Microbiol.">
        <title>Mariniphaga sediminis sp. nov., isolated from coastal sediment.</title>
        <authorList>
            <person name="Wang F.Q."/>
            <person name="Shen Q.Y."/>
            <person name="Chen G.J."/>
            <person name="Du Z.J."/>
        </authorList>
    </citation>
    <scope>NUCLEOTIDE SEQUENCE [LARGE SCALE GENOMIC DNA]</scope>
    <source>
        <strain evidence="6 7">SY21</strain>
    </source>
</reference>
<dbReference type="PANTHER" id="PTHR43214:SF43">
    <property type="entry name" value="TWO-COMPONENT RESPONSE REGULATOR"/>
    <property type="match status" value="1"/>
</dbReference>
<keyword evidence="2 6" id="KW-0238">DNA-binding</keyword>
<evidence type="ECO:0000259" key="5">
    <source>
        <dbReference type="PROSITE" id="PS50110"/>
    </source>
</evidence>
<dbReference type="AlphaFoldDB" id="A0A399D1J7"/>
<dbReference type="Pfam" id="PF00196">
    <property type="entry name" value="GerE"/>
    <property type="match status" value="1"/>
</dbReference>
<organism evidence="6 7">
    <name type="scientific">Mariniphaga sediminis</name>
    <dbReference type="NCBI Taxonomy" id="1628158"/>
    <lineage>
        <taxon>Bacteria</taxon>
        <taxon>Pseudomonadati</taxon>
        <taxon>Bacteroidota</taxon>
        <taxon>Bacteroidia</taxon>
        <taxon>Marinilabiliales</taxon>
        <taxon>Prolixibacteraceae</taxon>
        <taxon>Mariniphaga</taxon>
    </lineage>
</organism>
<dbReference type="OrthoDB" id="9797341at2"/>
<evidence type="ECO:0000256" key="3">
    <source>
        <dbReference type="PROSITE-ProRule" id="PRU00169"/>
    </source>
</evidence>
<dbReference type="SMART" id="SM00448">
    <property type="entry name" value="REC"/>
    <property type="match status" value="1"/>
</dbReference>
<feature type="domain" description="Response regulatory" evidence="5">
    <location>
        <begin position="5"/>
        <end position="121"/>
    </location>
</feature>
<dbReference type="SMART" id="SM00421">
    <property type="entry name" value="HTH_LUXR"/>
    <property type="match status" value="1"/>
</dbReference>
<dbReference type="CDD" id="cd06170">
    <property type="entry name" value="LuxR_C_like"/>
    <property type="match status" value="1"/>
</dbReference>